<keyword evidence="1" id="KW-0812">Transmembrane</keyword>
<feature type="transmembrane region" description="Helical" evidence="1">
    <location>
        <begin position="12"/>
        <end position="32"/>
    </location>
</feature>
<dbReference type="Pfam" id="PF15786">
    <property type="entry name" value="PET117"/>
    <property type="match status" value="1"/>
</dbReference>
<dbReference type="InterPro" id="IPR031568">
    <property type="entry name" value="Pet117"/>
</dbReference>
<gene>
    <name evidence="2" type="ORF">PFR002_LOCUS3880</name>
</gene>
<evidence type="ECO:0000256" key="1">
    <source>
        <dbReference type="SAM" id="Phobius"/>
    </source>
</evidence>
<reference evidence="2" key="1">
    <citation type="submission" date="2022-12" db="EMBL/GenBank/DDBJ databases">
        <authorList>
            <person name="Webb A."/>
        </authorList>
    </citation>
    <scope>NUCLEOTIDE SEQUENCE</scope>
    <source>
        <strain evidence="2">Pf2</strain>
    </source>
</reference>
<dbReference type="EMBL" id="CANTFK010000633">
    <property type="protein sequence ID" value="CAI5719851.1"/>
    <property type="molecule type" value="Genomic_DNA"/>
</dbReference>
<dbReference type="Proteomes" id="UP001159659">
    <property type="component" value="Unassembled WGS sequence"/>
</dbReference>
<proteinExistence type="predicted"/>
<name>A0AAV0TD43_9STRA</name>
<organism evidence="2 3">
    <name type="scientific">Peronospora farinosa</name>
    <dbReference type="NCBI Taxonomy" id="134698"/>
    <lineage>
        <taxon>Eukaryota</taxon>
        <taxon>Sar</taxon>
        <taxon>Stramenopiles</taxon>
        <taxon>Oomycota</taxon>
        <taxon>Peronosporomycetes</taxon>
        <taxon>Peronosporales</taxon>
        <taxon>Peronosporaceae</taxon>
        <taxon>Peronospora</taxon>
    </lineage>
</organism>
<keyword evidence="1" id="KW-0472">Membrane</keyword>
<keyword evidence="1" id="KW-1133">Transmembrane helix</keyword>
<dbReference type="AlphaFoldDB" id="A0AAV0TD43"/>
<evidence type="ECO:0000313" key="2">
    <source>
        <dbReference type="EMBL" id="CAI5719851.1"/>
    </source>
</evidence>
<accession>A0AAV0TD43</accession>
<protein>
    <submittedName>
        <fullName evidence="2">Uncharacterized protein</fullName>
    </submittedName>
</protein>
<sequence length="68" mass="8085">MSGFVRILKDKMPVLVFSGLCAGTFYAVYYAHHQQITEKKIMRQGVINDMKRDRIKQQEMQKQQEHQQ</sequence>
<comment type="caution">
    <text evidence="2">The sequence shown here is derived from an EMBL/GenBank/DDBJ whole genome shotgun (WGS) entry which is preliminary data.</text>
</comment>
<evidence type="ECO:0000313" key="3">
    <source>
        <dbReference type="Proteomes" id="UP001159659"/>
    </source>
</evidence>